<keyword evidence="3" id="KW-1185">Reference proteome</keyword>
<organism evidence="2 3">
    <name type="scientific">Sphenostylis stenocarpa</name>
    <dbReference type="NCBI Taxonomy" id="92480"/>
    <lineage>
        <taxon>Eukaryota</taxon>
        <taxon>Viridiplantae</taxon>
        <taxon>Streptophyta</taxon>
        <taxon>Embryophyta</taxon>
        <taxon>Tracheophyta</taxon>
        <taxon>Spermatophyta</taxon>
        <taxon>Magnoliopsida</taxon>
        <taxon>eudicotyledons</taxon>
        <taxon>Gunneridae</taxon>
        <taxon>Pentapetalae</taxon>
        <taxon>rosids</taxon>
        <taxon>fabids</taxon>
        <taxon>Fabales</taxon>
        <taxon>Fabaceae</taxon>
        <taxon>Papilionoideae</taxon>
        <taxon>50 kb inversion clade</taxon>
        <taxon>NPAAA clade</taxon>
        <taxon>indigoferoid/millettioid clade</taxon>
        <taxon>Phaseoleae</taxon>
        <taxon>Sphenostylis</taxon>
    </lineage>
</organism>
<keyword evidence="1" id="KW-0472">Membrane</keyword>
<feature type="transmembrane region" description="Helical" evidence="1">
    <location>
        <begin position="47"/>
        <end position="65"/>
    </location>
</feature>
<keyword evidence="1" id="KW-0812">Transmembrane</keyword>
<evidence type="ECO:0000313" key="3">
    <source>
        <dbReference type="Proteomes" id="UP001189624"/>
    </source>
</evidence>
<keyword evidence="1" id="KW-1133">Transmembrane helix</keyword>
<dbReference type="AlphaFoldDB" id="A0AA86W618"/>
<name>A0AA86W618_9FABA</name>
<evidence type="ECO:0000256" key="1">
    <source>
        <dbReference type="SAM" id="Phobius"/>
    </source>
</evidence>
<accession>A0AA86W618</accession>
<dbReference type="EMBL" id="OY731408">
    <property type="protein sequence ID" value="CAJ1979302.1"/>
    <property type="molecule type" value="Genomic_DNA"/>
</dbReference>
<proteinExistence type="predicted"/>
<evidence type="ECO:0000313" key="2">
    <source>
        <dbReference type="EMBL" id="CAJ1979302.1"/>
    </source>
</evidence>
<sequence length="108" mass="12376">MHHLSHSHNLHRVLCCILRSLSLPPSWPHVLYCVLIAPSYPLMPSHSLYRILHYVILPFGITSILSMRPRSSPYLTLYHSPLVMSLSIIILYTTIVLSFVMVSSSYML</sequence>
<reference evidence="2" key="1">
    <citation type="submission" date="2023-10" db="EMBL/GenBank/DDBJ databases">
        <authorList>
            <person name="Domelevo Entfellner J.-B."/>
        </authorList>
    </citation>
    <scope>NUCLEOTIDE SEQUENCE</scope>
</reference>
<protein>
    <submittedName>
        <fullName evidence="2">Uncharacterized protein</fullName>
    </submittedName>
</protein>
<dbReference type="Proteomes" id="UP001189624">
    <property type="component" value="Chromosome 11"/>
</dbReference>
<dbReference type="Gramene" id="rna-AYBTSS11_LOCUS31516">
    <property type="protein sequence ID" value="CAJ1979302.1"/>
    <property type="gene ID" value="gene-AYBTSS11_LOCUS31516"/>
</dbReference>
<gene>
    <name evidence="2" type="ORF">AYBTSS11_LOCUS31516</name>
</gene>
<feature type="transmembrane region" description="Helical" evidence="1">
    <location>
        <begin position="77"/>
        <end position="102"/>
    </location>
</feature>